<evidence type="ECO:0000313" key="9">
    <source>
        <dbReference type="EMBL" id="CAG9294600.1"/>
    </source>
</evidence>
<evidence type="ECO:0000256" key="7">
    <source>
        <dbReference type="SAM" id="SignalP"/>
    </source>
</evidence>
<dbReference type="InterPro" id="IPR039261">
    <property type="entry name" value="FNR_nucleotide-bd"/>
</dbReference>
<keyword evidence="3 5" id="KW-0274">FAD</keyword>
<evidence type="ECO:0000256" key="2">
    <source>
        <dbReference type="ARBA" id="ARBA00022630"/>
    </source>
</evidence>
<dbReference type="PANTHER" id="PTHR19370">
    <property type="entry name" value="NADH-CYTOCHROME B5 REDUCTASE"/>
    <property type="match status" value="1"/>
</dbReference>
<dbReference type="InterPro" id="IPR001834">
    <property type="entry name" value="CBR-like"/>
</dbReference>
<evidence type="ECO:0000259" key="8">
    <source>
        <dbReference type="Pfam" id="PF00175"/>
    </source>
</evidence>
<keyword evidence="7" id="KW-0732">Signal</keyword>
<dbReference type="Gene3D" id="3.40.50.80">
    <property type="entry name" value="Nucleotide-binding domain of ferredoxin-NADP reductase (FNR) module"/>
    <property type="match status" value="1"/>
</dbReference>
<reference evidence="9" key="1">
    <citation type="submission" date="2022-02" db="EMBL/GenBank/DDBJ databases">
        <authorList>
            <person name="Giguere J D."/>
        </authorList>
    </citation>
    <scope>NUCLEOTIDE SEQUENCE</scope>
    <source>
        <strain evidence="9">CCAP 1055/1</strain>
    </source>
</reference>
<feature type="domain" description="Oxidoreductase FAD/NAD(P)-binding" evidence="8">
    <location>
        <begin position="307"/>
        <end position="409"/>
    </location>
</feature>
<evidence type="ECO:0000256" key="3">
    <source>
        <dbReference type="ARBA" id="ARBA00022827"/>
    </source>
</evidence>
<dbReference type="SUPFAM" id="SSF52343">
    <property type="entry name" value="Ferredoxin reductase-like, C-terminal NADP-linked domain"/>
    <property type="match status" value="1"/>
</dbReference>
<dbReference type="Pfam" id="PF00175">
    <property type="entry name" value="NAD_binding_1"/>
    <property type="match status" value="1"/>
</dbReference>
<keyword evidence="4" id="KW-0560">Oxidoreductase</keyword>
<dbReference type="PANTHER" id="PTHR19370:SF185">
    <property type="entry name" value="NADH-CYTOCHROME B5 REDUCTASE"/>
    <property type="match status" value="1"/>
</dbReference>
<evidence type="ECO:0000256" key="6">
    <source>
        <dbReference type="SAM" id="MobiDB-lite"/>
    </source>
</evidence>
<name>A0A8J9SJS1_PHATR</name>
<accession>A0A8J9SJS1</accession>
<evidence type="ECO:0000256" key="1">
    <source>
        <dbReference type="ARBA" id="ARBA00001974"/>
    </source>
</evidence>
<proteinExistence type="predicted"/>
<dbReference type="EMBL" id="OU594950">
    <property type="protein sequence ID" value="CAG9294600.1"/>
    <property type="molecule type" value="Genomic_DNA"/>
</dbReference>
<feature type="binding site" evidence="5">
    <location>
        <position position="235"/>
    </location>
    <ligand>
        <name>FAD</name>
        <dbReference type="ChEBI" id="CHEBI:57692"/>
    </ligand>
</feature>
<feature type="chain" id="PRO_5035453621" description="Oxidoreductase FAD/NAD(P)-binding domain-containing protein" evidence="7">
    <location>
        <begin position="30"/>
        <end position="427"/>
    </location>
</feature>
<dbReference type="GO" id="GO:0071949">
    <property type="term" value="F:FAD binding"/>
    <property type="evidence" value="ECO:0007669"/>
    <property type="project" value="TreeGrafter"/>
</dbReference>
<dbReference type="AlphaFoldDB" id="A0A8J9SJS1"/>
<comment type="cofactor">
    <cofactor evidence="1 5">
        <name>FAD</name>
        <dbReference type="ChEBI" id="CHEBI:57692"/>
    </cofactor>
</comment>
<gene>
    <name evidence="9" type="ORF">PTTT1_LOCUS55217</name>
</gene>
<dbReference type="GO" id="GO:0016491">
    <property type="term" value="F:oxidoreductase activity"/>
    <property type="evidence" value="ECO:0007669"/>
    <property type="project" value="UniProtKB-KW"/>
</dbReference>
<evidence type="ECO:0000256" key="5">
    <source>
        <dbReference type="PIRSR" id="PIRSR601834-1"/>
    </source>
</evidence>
<organism evidence="9">
    <name type="scientific">Phaeodactylum tricornutum</name>
    <name type="common">Diatom</name>
    <dbReference type="NCBI Taxonomy" id="2850"/>
    <lineage>
        <taxon>Eukaryota</taxon>
        <taxon>Sar</taxon>
        <taxon>Stramenopiles</taxon>
        <taxon>Ochrophyta</taxon>
        <taxon>Bacillariophyta</taxon>
        <taxon>Bacillariophyceae</taxon>
        <taxon>Bacillariophycidae</taxon>
        <taxon>Naviculales</taxon>
        <taxon>Phaeodactylaceae</taxon>
        <taxon>Phaeodactylum</taxon>
    </lineage>
</organism>
<dbReference type="InterPro" id="IPR001433">
    <property type="entry name" value="OxRdtase_FAD/NAD-bd"/>
</dbReference>
<evidence type="ECO:0000256" key="4">
    <source>
        <dbReference type="ARBA" id="ARBA00023002"/>
    </source>
</evidence>
<dbReference type="Proteomes" id="UP000836788">
    <property type="component" value="Chromosome 9"/>
</dbReference>
<feature type="signal peptide" evidence="7">
    <location>
        <begin position="1"/>
        <end position="29"/>
    </location>
</feature>
<sequence length="427" mass="46599">MKEGPRRRRRQSMEILYLSLVASSSAVSAFQPLHAQSRTYPRRTSLPGPPRKRTSSVEVQMSSPGVRVPRASVRVAIDQPLISDTFFTKGAAAKATARTGILQTVTGALSAISLRTVLTTVFVALLATILVRSSSSIAETLGKTFRLVSGRVQRVWERFQRVDEGIPMPFDEKANDGWGICTLKSKERLGKSNFMQYTFDLPEPDYVLPLDLGQQISMMCLDDDGDVAQGDFFSYNLSASPKPGSFTILFPTGSHEENTCSIGSSGANFLRALKQDVKVGDEIALKPGPIKLSYRGQYLPVTGMVYIACGTGIVPVLDQVRAVLPADSSSVTSVSVVWINEEAKDFDVTAELLEKEYYKYSKKLAVSCVVDNTMQRQSLGDNTEVHAAVPDFTQGTMAVIAGPSDMAKKAIAFLENRGYPRDTICVL</sequence>
<keyword evidence="2 5" id="KW-0285">Flavoprotein</keyword>
<feature type="binding site" evidence="5">
    <location>
        <position position="249"/>
    </location>
    <ligand>
        <name>FAD</name>
        <dbReference type="ChEBI" id="CHEBI:57692"/>
    </ligand>
</feature>
<feature type="region of interest" description="Disordered" evidence="6">
    <location>
        <begin position="38"/>
        <end position="63"/>
    </location>
</feature>
<protein>
    <recommendedName>
        <fullName evidence="8">Oxidoreductase FAD/NAD(P)-binding domain-containing protein</fullName>
    </recommendedName>
</protein>